<accession>A0ABR6HMM9</accession>
<dbReference type="InterPro" id="IPR011050">
    <property type="entry name" value="Pectin_lyase_fold/virulence"/>
</dbReference>
<sequence length="758" mass="81682">MPITDALMPTPYSAGLEVWSSGDGTPGSDTYAQSGAGVFVPADQDFGGALEIFKTAAVQKLRYMGETPILPGLYLRVTARVKALAGALPSVRVAGWAGRPGGGALGGIVTAGPEVPLTAYGAVVELSAIIGPGGLPGVDLVWTGADRGHLGVDLTGPSSGVVRIDDLVIEDVSHLFAADLAGLVDVRDYGARGDGSGDDAAAFEAADDAAAGRTVLVPEGRYRLASNVTFRSHVRFVGTVEPVGAAKLILQRDFRFGAYLDALGNEELAFAKAFQALLSFSDHDSLDLEGRRIGLSKPFDMAAAVPDRETFATRRVIRNGQFQPIDGAAWTPAAVRAQASYAPANPTRLDNVANISAIAPGSLVTGNGVGREVYVKAVDIGNRRITLSQPLFDAEGVQEFTFTRFRYLIDFSGFKDLSQFVFDDIEFQCNGVASGIILPPAGLTFHLRDCFVTKPRDRGLTSHGGGCQGIMIDRCQFLSNEQGLPVEQRKTLCFNVNANDVKIRDSRIVLFEHFCVLAGTGNLIANNHWFHGDSLSDGVRKGGIILTRPNPATLIVGNYIDNNFIEWSNEHDESPGLGQQFSFGGLTVSGNIFIATDVARWFNWIVVKPRGPGHFIHGLHVTGNVFRTFNGYVDRVERVDTSFADLDYGRMRDITFTGNAFHGINQPVRNPASLTAERGAPERVWVVPTAPHLPFLGRARVVEAALPEGRLADARGDAVYEQPWLDTEYGGDRRSFRIVFDTPVSGRMRCSVRMDRPE</sequence>
<dbReference type="Pfam" id="PF12708">
    <property type="entry name" value="Pect-lyase_RHGA_epim"/>
    <property type="match status" value="1"/>
</dbReference>
<gene>
    <name evidence="2" type="ORF">FHS00_001269</name>
</gene>
<evidence type="ECO:0000313" key="2">
    <source>
        <dbReference type="EMBL" id="MBB3711698.1"/>
    </source>
</evidence>
<evidence type="ECO:0000313" key="3">
    <source>
        <dbReference type="Proteomes" id="UP000576152"/>
    </source>
</evidence>
<proteinExistence type="predicted"/>
<comment type="caution">
    <text evidence="2">The sequence shown here is derived from an EMBL/GenBank/DDBJ whole genome shotgun (WGS) entry which is preliminary data.</text>
</comment>
<protein>
    <recommendedName>
        <fullName evidence="1">Rhamnogalacturonase A/B/Epimerase-like pectate lyase domain-containing protein</fullName>
    </recommendedName>
</protein>
<evidence type="ECO:0000259" key="1">
    <source>
        <dbReference type="Pfam" id="PF12708"/>
    </source>
</evidence>
<dbReference type="InterPro" id="IPR012334">
    <property type="entry name" value="Pectin_lyas_fold"/>
</dbReference>
<dbReference type="Proteomes" id="UP000576152">
    <property type="component" value="Unassembled WGS sequence"/>
</dbReference>
<name>A0ABR6HMM9_9RHOB</name>
<organism evidence="2 3">
    <name type="scientific">Limimaricola variabilis</name>
    <dbReference type="NCBI Taxonomy" id="1492771"/>
    <lineage>
        <taxon>Bacteria</taxon>
        <taxon>Pseudomonadati</taxon>
        <taxon>Pseudomonadota</taxon>
        <taxon>Alphaproteobacteria</taxon>
        <taxon>Rhodobacterales</taxon>
        <taxon>Paracoccaceae</taxon>
        <taxon>Limimaricola</taxon>
    </lineage>
</organism>
<dbReference type="InterPro" id="IPR024535">
    <property type="entry name" value="RHGA/B-epi-like_pectate_lyase"/>
</dbReference>
<dbReference type="Gene3D" id="2.160.20.10">
    <property type="entry name" value="Single-stranded right-handed beta-helix, Pectin lyase-like"/>
    <property type="match status" value="2"/>
</dbReference>
<dbReference type="EMBL" id="JACIBX010000003">
    <property type="protein sequence ID" value="MBB3711698.1"/>
    <property type="molecule type" value="Genomic_DNA"/>
</dbReference>
<reference evidence="2 3" key="1">
    <citation type="submission" date="2020-08" db="EMBL/GenBank/DDBJ databases">
        <title>Genomic Encyclopedia of Type Strains, Phase III (KMG-III): the genomes of soil and plant-associated and newly described type strains.</title>
        <authorList>
            <person name="Whitman W."/>
        </authorList>
    </citation>
    <scope>NUCLEOTIDE SEQUENCE [LARGE SCALE GENOMIC DNA]</scope>
    <source>
        <strain evidence="2 3">CECT 8572</strain>
    </source>
</reference>
<dbReference type="RefSeq" id="WP_183470979.1">
    <property type="nucleotide sequence ID" value="NZ_JACIBX010000003.1"/>
</dbReference>
<dbReference type="SUPFAM" id="SSF51126">
    <property type="entry name" value="Pectin lyase-like"/>
    <property type="match status" value="1"/>
</dbReference>
<keyword evidence="3" id="KW-1185">Reference proteome</keyword>
<feature type="domain" description="Rhamnogalacturonase A/B/Epimerase-like pectate lyase" evidence="1">
    <location>
        <begin position="184"/>
        <end position="239"/>
    </location>
</feature>